<gene>
    <name evidence="6" type="ORF">P8C59_008146</name>
</gene>
<feature type="region of interest" description="Disordered" evidence="5">
    <location>
        <begin position="97"/>
        <end position="119"/>
    </location>
</feature>
<dbReference type="Proteomes" id="UP001217918">
    <property type="component" value="Unassembled WGS sequence"/>
</dbReference>
<comment type="subcellular location">
    <subcellularLocation>
        <location evidence="1">Membrane</location>
    </subcellularLocation>
</comment>
<evidence type="ECO:0000313" key="6">
    <source>
        <dbReference type="EMBL" id="KAK2073905.1"/>
    </source>
</evidence>
<reference evidence="6" key="1">
    <citation type="journal article" date="2023" name="Mol. Plant Microbe Interact.">
        <title>Elucidating the Obligate Nature and Biological Capacity of an Invasive Fungal Corn Pathogen.</title>
        <authorList>
            <person name="MacCready J.S."/>
            <person name="Roggenkamp E.M."/>
            <person name="Gdanetz K."/>
            <person name="Chilvers M.I."/>
        </authorList>
    </citation>
    <scope>NUCLEOTIDE SEQUENCE</scope>
    <source>
        <strain evidence="6">PM02</strain>
    </source>
</reference>
<feature type="region of interest" description="Disordered" evidence="5">
    <location>
        <begin position="1"/>
        <end position="81"/>
    </location>
</feature>
<dbReference type="InterPro" id="IPR035780">
    <property type="entry name" value="SPRY_Ssh4-like"/>
</dbReference>
<evidence type="ECO:0000256" key="4">
    <source>
        <dbReference type="ARBA" id="ARBA00023136"/>
    </source>
</evidence>
<evidence type="ECO:0000313" key="7">
    <source>
        <dbReference type="Proteomes" id="UP001217918"/>
    </source>
</evidence>
<dbReference type="Gene3D" id="2.60.120.920">
    <property type="match status" value="1"/>
</dbReference>
<dbReference type="GO" id="GO:0016020">
    <property type="term" value="C:membrane"/>
    <property type="evidence" value="ECO:0007669"/>
    <property type="project" value="UniProtKB-SubCell"/>
</dbReference>
<dbReference type="InterPro" id="IPR050618">
    <property type="entry name" value="Ubq-SigPath_Reg"/>
</dbReference>
<sequence>MCFLGNKNHDEMAPRPAPGQAPQQPSIVQSNNPYAQKLQLQRDPTAAHPPPVRPSAQDDYCAPPPGPPPGRCHDSGSGEPAWAVHVPDTALFPPPPAFFSAWDRSPASNATEREAEQGEAWCRQHRLAGPADLDASARARRSRHAYQLLAPAGLTGKQVFARAGDGGVWELHTPSASGDYCVVAYPPAYAVAEDSPMRTKRAATAYFEVVLRGRLSDRASVSLGYVALPYPCFRQPGWHRGSLAVHADDGHRFVNDRWGGKDFTAPFQTGQTVGLGVTFRVGDEGRIEGRVFFTRDGRLDGEWDVNEELDTTTDRGVEGLQGYHDLSFAVGTWGGVRVEVVFDPTRWKYRDVSVA</sequence>
<organism evidence="6 7">
    <name type="scientific">Phyllachora maydis</name>
    <dbReference type="NCBI Taxonomy" id="1825666"/>
    <lineage>
        <taxon>Eukaryota</taxon>
        <taxon>Fungi</taxon>
        <taxon>Dikarya</taxon>
        <taxon>Ascomycota</taxon>
        <taxon>Pezizomycotina</taxon>
        <taxon>Sordariomycetes</taxon>
        <taxon>Sordariomycetidae</taxon>
        <taxon>Phyllachorales</taxon>
        <taxon>Phyllachoraceae</taxon>
        <taxon>Phyllachora</taxon>
    </lineage>
</organism>
<keyword evidence="3" id="KW-1133">Transmembrane helix</keyword>
<dbReference type="CDD" id="cd12910">
    <property type="entry name" value="SPRY_SSH4_like"/>
    <property type="match status" value="1"/>
</dbReference>
<evidence type="ECO:0000256" key="2">
    <source>
        <dbReference type="ARBA" id="ARBA00022692"/>
    </source>
</evidence>
<evidence type="ECO:0000256" key="3">
    <source>
        <dbReference type="ARBA" id="ARBA00022989"/>
    </source>
</evidence>
<evidence type="ECO:0008006" key="8">
    <source>
        <dbReference type="Google" id="ProtNLM"/>
    </source>
</evidence>
<evidence type="ECO:0000256" key="1">
    <source>
        <dbReference type="ARBA" id="ARBA00004370"/>
    </source>
</evidence>
<dbReference type="InterPro" id="IPR043136">
    <property type="entry name" value="B30.2/SPRY_sf"/>
</dbReference>
<evidence type="ECO:0000256" key="5">
    <source>
        <dbReference type="SAM" id="MobiDB-lite"/>
    </source>
</evidence>
<comment type="caution">
    <text evidence="6">The sequence shown here is derived from an EMBL/GenBank/DDBJ whole genome shotgun (WGS) entry which is preliminary data.</text>
</comment>
<keyword evidence="4" id="KW-0472">Membrane</keyword>
<accession>A0AAD9MGG1</accession>
<protein>
    <recommendedName>
        <fullName evidence="8">SPRY domain-containing protein</fullName>
    </recommendedName>
</protein>
<proteinExistence type="predicted"/>
<name>A0AAD9MGG1_9PEZI</name>
<dbReference type="PANTHER" id="PTHR12864">
    <property type="entry name" value="RAN BINDING PROTEIN 9-RELATED"/>
    <property type="match status" value="1"/>
</dbReference>
<keyword evidence="7" id="KW-1185">Reference proteome</keyword>
<dbReference type="AlphaFoldDB" id="A0AAD9MGG1"/>
<keyword evidence="2" id="KW-0812">Transmembrane</keyword>
<dbReference type="EMBL" id="JAQQPM010000007">
    <property type="protein sequence ID" value="KAK2073905.1"/>
    <property type="molecule type" value="Genomic_DNA"/>
</dbReference>